<dbReference type="Proteomes" id="UP000176429">
    <property type="component" value="Unassembled WGS sequence"/>
</dbReference>
<comment type="caution">
    <text evidence="1">The sequence shown here is derived from an EMBL/GenBank/DDBJ whole genome shotgun (WGS) entry which is preliminary data.</text>
</comment>
<sequence>MQKQFLEAVGSFCLTRPREMCGTLTGHIQTIREGGTFAIYVYETTQDAKIIELSRINHDSKASPEFGNFMRAVGEVDQELARLGLNKRVTHKKNGSDYYIVWLEASP</sequence>
<evidence type="ECO:0000313" key="1">
    <source>
        <dbReference type="EMBL" id="OHA42103.1"/>
    </source>
</evidence>
<reference evidence="1 2" key="1">
    <citation type="journal article" date="2016" name="Nat. Commun.">
        <title>Thousands of microbial genomes shed light on interconnected biogeochemical processes in an aquifer system.</title>
        <authorList>
            <person name="Anantharaman K."/>
            <person name="Brown C.T."/>
            <person name="Hug L.A."/>
            <person name="Sharon I."/>
            <person name="Castelle C.J."/>
            <person name="Probst A.J."/>
            <person name="Thomas B.C."/>
            <person name="Singh A."/>
            <person name="Wilkins M.J."/>
            <person name="Karaoz U."/>
            <person name="Brodie E.L."/>
            <person name="Williams K.H."/>
            <person name="Hubbard S.S."/>
            <person name="Banfield J.F."/>
        </authorList>
    </citation>
    <scope>NUCLEOTIDE SEQUENCE [LARGE SCALE GENOMIC DNA]</scope>
</reference>
<dbReference type="EMBL" id="MHSH01000012">
    <property type="protein sequence ID" value="OHA42103.1"/>
    <property type="molecule type" value="Genomic_DNA"/>
</dbReference>
<proteinExistence type="predicted"/>
<evidence type="ECO:0000313" key="2">
    <source>
        <dbReference type="Proteomes" id="UP000176429"/>
    </source>
</evidence>
<organism evidence="1 2">
    <name type="scientific">Candidatus Taylorbacteria bacterium RIFCSPLOWO2_02_FULL_46_40</name>
    <dbReference type="NCBI Taxonomy" id="1802329"/>
    <lineage>
        <taxon>Bacteria</taxon>
        <taxon>Candidatus Tayloriibacteriota</taxon>
    </lineage>
</organism>
<accession>A0A1G2P1E9</accession>
<name>A0A1G2P1E9_9BACT</name>
<gene>
    <name evidence="1" type="ORF">A3H68_03300</name>
</gene>
<protein>
    <submittedName>
        <fullName evidence="1">Uncharacterized protein</fullName>
    </submittedName>
</protein>
<dbReference type="AlphaFoldDB" id="A0A1G2P1E9"/>